<dbReference type="GO" id="GO:0016301">
    <property type="term" value="F:kinase activity"/>
    <property type="evidence" value="ECO:0007669"/>
    <property type="project" value="UniProtKB-KW"/>
</dbReference>
<dbReference type="SUPFAM" id="SSF47954">
    <property type="entry name" value="Cyclin-like"/>
    <property type="match status" value="1"/>
</dbReference>
<organism evidence="2 3">
    <name type="scientific">Artemisia annua</name>
    <name type="common">Sweet wormwood</name>
    <dbReference type="NCBI Taxonomy" id="35608"/>
    <lineage>
        <taxon>Eukaryota</taxon>
        <taxon>Viridiplantae</taxon>
        <taxon>Streptophyta</taxon>
        <taxon>Embryophyta</taxon>
        <taxon>Tracheophyta</taxon>
        <taxon>Spermatophyta</taxon>
        <taxon>Magnoliopsida</taxon>
        <taxon>eudicotyledons</taxon>
        <taxon>Gunneridae</taxon>
        <taxon>Pentapetalae</taxon>
        <taxon>asterids</taxon>
        <taxon>campanulids</taxon>
        <taxon>Asterales</taxon>
        <taxon>Asteraceae</taxon>
        <taxon>Asteroideae</taxon>
        <taxon>Anthemideae</taxon>
        <taxon>Artemisiinae</taxon>
        <taxon>Artemisia</taxon>
    </lineage>
</organism>
<reference evidence="2 3" key="1">
    <citation type="journal article" date="2018" name="Mol. Plant">
        <title>The genome of Artemisia annua provides insight into the evolution of Asteraceae family and artemisinin biosynthesis.</title>
        <authorList>
            <person name="Shen Q."/>
            <person name="Zhang L."/>
            <person name="Liao Z."/>
            <person name="Wang S."/>
            <person name="Yan T."/>
            <person name="Shi P."/>
            <person name="Liu M."/>
            <person name="Fu X."/>
            <person name="Pan Q."/>
            <person name="Wang Y."/>
            <person name="Lv Z."/>
            <person name="Lu X."/>
            <person name="Zhang F."/>
            <person name="Jiang W."/>
            <person name="Ma Y."/>
            <person name="Chen M."/>
            <person name="Hao X."/>
            <person name="Li L."/>
            <person name="Tang Y."/>
            <person name="Lv G."/>
            <person name="Zhou Y."/>
            <person name="Sun X."/>
            <person name="Brodelius P.E."/>
            <person name="Rose J.K.C."/>
            <person name="Tang K."/>
        </authorList>
    </citation>
    <scope>NUCLEOTIDE SEQUENCE [LARGE SCALE GENOMIC DNA]</scope>
    <source>
        <strain evidence="3">cv. Huhao1</strain>
        <tissue evidence="2">Leaf</tissue>
    </source>
</reference>
<dbReference type="AlphaFoldDB" id="A0A2U1Q281"/>
<dbReference type="SUPFAM" id="SSF53732">
    <property type="entry name" value="Aconitase iron-sulfur domain"/>
    <property type="match status" value="1"/>
</dbReference>
<dbReference type="Pfam" id="PF02984">
    <property type="entry name" value="Cyclin_C"/>
    <property type="match status" value="1"/>
</dbReference>
<dbReference type="InterPro" id="IPR036915">
    <property type="entry name" value="Cyclin-like_sf"/>
</dbReference>
<dbReference type="OrthoDB" id="430635at2759"/>
<sequence length="180" mass="20652">MNQASDNARIIDVPNMQLEFVSYYLAELSLLEYGCIKFLPSMVAASVTFLSRFMLKPKSYPWGIEASHILERVYSSYLELDLADVEPCISGPKRPHNRVPLKDMKSDLESTSQMFSTLCLVKITGCLHQLGGFIHGMWEISRLKSCEDIKIVERLRVLELRLHVIHSQLQAPNMQLEFFD</sequence>
<accession>A0A2U1Q281</accession>
<proteinExistence type="predicted"/>
<dbReference type="Proteomes" id="UP000245207">
    <property type="component" value="Unassembled WGS sequence"/>
</dbReference>
<dbReference type="InterPro" id="IPR006249">
    <property type="entry name" value="Aconitase/IRP2"/>
</dbReference>
<protein>
    <submittedName>
        <fullName evidence="2">Cyclin-dependent kinase 3,2</fullName>
    </submittedName>
</protein>
<evidence type="ECO:0000259" key="1">
    <source>
        <dbReference type="SMART" id="SM01332"/>
    </source>
</evidence>
<dbReference type="InterPro" id="IPR036008">
    <property type="entry name" value="Aconitase_4Fe-4S_dom"/>
</dbReference>
<dbReference type="InterPro" id="IPR004367">
    <property type="entry name" value="Cyclin_C-dom"/>
</dbReference>
<evidence type="ECO:0000313" key="2">
    <source>
        <dbReference type="EMBL" id="PWA92075.1"/>
    </source>
</evidence>
<feature type="domain" description="Cyclin C-terminal" evidence="1">
    <location>
        <begin position="1"/>
        <end position="122"/>
    </location>
</feature>
<dbReference type="EMBL" id="PKPP01000493">
    <property type="protein sequence ID" value="PWA92075.1"/>
    <property type="molecule type" value="Genomic_DNA"/>
</dbReference>
<gene>
    <name evidence="2" type="ORF">CTI12_AA083980</name>
</gene>
<keyword evidence="3" id="KW-1185">Reference proteome</keyword>
<dbReference type="Gene3D" id="1.10.472.10">
    <property type="entry name" value="Cyclin-like"/>
    <property type="match status" value="1"/>
</dbReference>
<comment type="caution">
    <text evidence="2">The sequence shown here is derived from an EMBL/GenBank/DDBJ whole genome shotgun (WGS) entry which is preliminary data.</text>
</comment>
<keyword evidence="2" id="KW-0418">Kinase</keyword>
<dbReference type="SMART" id="SM01332">
    <property type="entry name" value="Cyclin_C"/>
    <property type="match status" value="1"/>
</dbReference>
<name>A0A2U1Q281_ARTAN</name>
<evidence type="ECO:0000313" key="3">
    <source>
        <dbReference type="Proteomes" id="UP000245207"/>
    </source>
</evidence>
<dbReference type="STRING" id="35608.A0A2U1Q281"/>
<keyword evidence="2" id="KW-0808">Transferase</keyword>
<dbReference type="PANTHER" id="PTHR11670">
    <property type="entry name" value="ACONITASE/IRON-RESPONSIVE ELEMENT FAMILY MEMBER"/>
    <property type="match status" value="1"/>
</dbReference>